<evidence type="ECO:0000256" key="6">
    <source>
        <dbReference type="ARBA" id="ARBA00023136"/>
    </source>
</evidence>
<dbReference type="EMBL" id="CP097463">
    <property type="protein sequence ID" value="WAX56723.1"/>
    <property type="molecule type" value="Genomic_DNA"/>
</dbReference>
<dbReference type="GO" id="GO:0016740">
    <property type="term" value="F:transferase activity"/>
    <property type="evidence" value="ECO:0007669"/>
    <property type="project" value="UniProtKB-KW"/>
</dbReference>
<feature type="transmembrane region" description="Helical" evidence="7">
    <location>
        <begin position="170"/>
        <end position="190"/>
    </location>
</feature>
<accession>A0ABY7JVZ1</accession>
<sequence length="379" mass="39768">MHPSLEYILVGAIAAAGSFLLTPLARWVAISWGAVARPRDRDVHAVAIPRLGGVALFCGFALALFVAARLPTLRGSFENGPEMPWVVIAGAIICGIGILDDRYELDSLTKLAGQVLAAAIMVTRGGVQLAEFYIPGSTVSLGQDLAVPLTVALTVLTINAINFIDGLDGLAAGVTAIGAGAFFVYSYHLAQGNILDVAAAPLLLTAALVGTCVGFLPHNFFPARIFMGDSGSMLIGLMLSAAAATATTSADPQTFAGAAGSIPLALPLLIPLAVLVIPFVDLLLAVIRRVRHGQSPFAPDKRHLHHRLLELGHSHRRAVLLLYFWAALLAFGGVGFAVFRGPWVLLSMLCAGVLLALFVSMVPRLHLGRGHPPVVRQAP</sequence>
<evidence type="ECO:0000256" key="7">
    <source>
        <dbReference type="SAM" id="Phobius"/>
    </source>
</evidence>
<organism evidence="8 9">
    <name type="scientific">Jatrophihabitans cynanchi</name>
    <dbReference type="NCBI Taxonomy" id="2944128"/>
    <lineage>
        <taxon>Bacteria</taxon>
        <taxon>Bacillati</taxon>
        <taxon>Actinomycetota</taxon>
        <taxon>Actinomycetes</taxon>
        <taxon>Jatrophihabitantales</taxon>
        <taxon>Jatrophihabitantaceae</taxon>
        <taxon>Jatrophihabitans</taxon>
    </lineage>
</organism>
<feature type="transmembrane region" description="Helical" evidence="7">
    <location>
        <begin position="145"/>
        <end position="163"/>
    </location>
</feature>
<feature type="transmembrane region" description="Helical" evidence="7">
    <location>
        <begin position="233"/>
        <end position="250"/>
    </location>
</feature>
<evidence type="ECO:0000313" key="8">
    <source>
        <dbReference type="EMBL" id="WAX56723.1"/>
    </source>
</evidence>
<dbReference type="InterPro" id="IPR000715">
    <property type="entry name" value="Glycosyl_transferase_4"/>
</dbReference>
<evidence type="ECO:0000313" key="9">
    <source>
        <dbReference type="Proteomes" id="UP001164693"/>
    </source>
</evidence>
<feature type="transmembrane region" description="Helical" evidence="7">
    <location>
        <begin position="51"/>
        <end position="71"/>
    </location>
</feature>
<dbReference type="PANTHER" id="PTHR22926:SF3">
    <property type="entry name" value="UNDECAPRENYL-PHOSPHATE ALPHA-N-ACETYLGLUCOSAMINYL 1-PHOSPHATE TRANSFERASE"/>
    <property type="match status" value="1"/>
</dbReference>
<proteinExistence type="predicted"/>
<dbReference type="RefSeq" id="WP_269443257.1">
    <property type="nucleotide sequence ID" value="NZ_CP097463.1"/>
</dbReference>
<evidence type="ECO:0000256" key="4">
    <source>
        <dbReference type="ARBA" id="ARBA00022692"/>
    </source>
</evidence>
<keyword evidence="4 7" id="KW-0812">Transmembrane</keyword>
<feature type="transmembrane region" description="Helical" evidence="7">
    <location>
        <begin position="262"/>
        <end position="287"/>
    </location>
</feature>
<keyword evidence="6 7" id="KW-0472">Membrane</keyword>
<dbReference type="PANTHER" id="PTHR22926">
    <property type="entry name" value="PHOSPHO-N-ACETYLMURAMOYL-PENTAPEPTIDE-TRANSFERASE"/>
    <property type="match status" value="1"/>
</dbReference>
<dbReference type="CDD" id="cd06853">
    <property type="entry name" value="GT_WecA_like"/>
    <property type="match status" value="1"/>
</dbReference>
<evidence type="ECO:0000256" key="5">
    <source>
        <dbReference type="ARBA" id="ARBA00022989"/>
    </source>
</evidence>
<feature type="transmembrane region" description="Helical" evidence="7">
    <location>
        <begin position="6"/>
        <end position="30"/>
    </location>
</feature>
<dbReference type="Proteomes" id="UP001164693">
    <property type="component" value="Chromosome"/>
</dbReference>
<evidence type="ECO:0000256" key="2">
    <source>
        <dbReference type="ARBA" id="ARBA00022475"/>
    </source>
</evidence>
<feature type="transmembrane region" description="Helical" evidence="7">
    <location>
        <begin position="83"/>
        <end position="99"/>
    </location>
</feature>
<keyword evidence="9" id="KW-1185">Reference proteome</keyword>
<dbReference type="Pfam" id="PF00953">
    <property type="entry name" value="Glycos_transf_4"/>
    <property type="match status" value="1"/>
</dbReference>
<feature type="transmembrane region" description="Helical" evidence="7">
    <location>
        <begin position="111"/>
        <end position="133"/>
    </location>
</feature>
<feature type="transmembrane region" description="Helical" evidence="7">
    <location>
        <begin position="343"/>
        <end position="362"/>
    </location>
</feature>
<dbReference type="PROSITE" id="PS01348">
    <property type="entry name" value="MRAY_2"/>
    <property type="match status" value="1"/>
</dbReference>
<protein>
    <submittedName>
        <fullName evidence="8">Undecaprenyl/decaprenyl-phosphate alpha-N-acetylglucosaminyl 1-phosphate transferase</fullName>
    </submittedName>
</protein>
<keyword evidence="2" id="KW-1003">Cell membrane</keyword>
<keyword evidence="3 8" id="KW-0808">Transferase</keyword>
<keyword evidence="5 7" id="KW-1133">Transmembrane helix</keyword>
<feature type="transmembrane region" description="Helical" evidence="7">
    <location>
        <begin position="202"/>
        <end position="221"/>
    </location>
</feature>
<reference evidence="8" key="1">
    <citation type="submission" date="2022-05" db="EMBL/GenBank/DDBJ databases">
        <title>Jatrophihabitans sp. SB3-54 whole genome sequence.</title>
        <authorList>
            <person name="Suh M.K."/>
            <person name="Eom M.K."/>
            <person name="Kim J.S."/>
            <person name="Kim H.S."/>
            <person name="Do H.E."/>
            <person name="Shin Y.K."/>
            <person name="Lee J.-S."/>
        </authorList>
    </citation>
    <scope>NUCLEOTIDE SEQUENCE</scope>
    <source>
        <strain evidence="8">SB3-54</strain>
    </source>
</reference>
<comment type="subcellular location">
    <subcellularLocation>
        <location evidence="1">Cell membrane</location>
        <topology evidence="1">Multi-pass membrane protein</topology>
    </subcellularLocation>
</comment>
<name>A0ABY7JVZ1_9ACTN</name>
<feature type="transmembrane region" description="Helical" evidence="7">
    <location>
        <begin position="318"/>
        <end position="337"/>
    </location>
</feature>
<gene>
    <name evidence="8" type="ORF">M6B22_19670</name>
</gene>
<evidence type="ECO:0000256" key="3">
    <source>
        <dbReference type="ARBA" id="ARBA00022679"/>
    </source>
</evidence>
<evidence type="ECO:0000256" key="1">
    <source>
        <dbReference type="ARBA" id="ARBA00004651"/>
    </source>
</evidence>
<dbReference type="InterPro" id="IPR018480">
    <property type="entry name" value="PNAcMuramoyl-5peptid_Trfase_CS"/>
</dbReference>